<comment type="caution">
    <text evidence="3">The sequence shown here is derived from an EMBL/GenBank/DDBJ whole genome shotgun (WGS) entry which is preliminary data.</text>
</comment>
<protein>
    <submittedName>
        <fullName evidence="3">Uncharacterized protein</fullName>
    </submittedName>
</protein>
<dbReference type="Proteomes" id="UP001141327">
    <property type="component" value="Unassembled WGS sequence"/>
</dbReference>
<evidence type="ECO:0000313" key="4">
    <source>
        <dbReference type="Proteomes" id="UP001141327"/>
    </source>
</evidence>
<reference evidence="3" key="1">
    <citation type="journal article" date="2022" name="bioRxiv">
        <title>Genomics of Preaxostyla Flagellates Illuminates Evolutionary Transitions and the Path Towards Mitochondrial Loss.</title>
        <authorList>
            <person name="Novak L.V.F."/>
            <person name="Treitli S.C."/>
            <person name="Pyrih J."/>
            <person name="Halakuc P."/>
            <person name="Pipaliya S.V."/>
            <person name="Vacek V."/>
            <person name="Brzon O."/>
            <person name="Soukal P."/>
            <person name="Eme L."/>
            <person name="Dacks J.B."/>
            <person name="Karnkowska A."/>
            <person name="Elias M."/>
            <person name="Hampl V."/>
        </authorList>
    </citation>
    <scope>NUCLEOTIDE SEQUENCE</scope>
    <source>
        <strain evidence="3">RCP-MX</strain>
    </source>
</reference>
<feature type="region of interest" description="Disordered" evidence="1">
    <location>
        <begin position="59"/>
        <end position="116"/>
    </location>
</feature>
<accession>A0ABQ8UVA9</accession>
<name>A0ABQ8UVA9_9EUKA</name>
<keyword evidence="4" id="KW-1185">Reference proteome</keyword>
<evidence type="ECO:0000313" key="3">
    <source>
        <dbReference type="EMBL" id="KAJ4462318.1"/>
    </source>
</evidence>
<feature type="chain" id="PRO_5046930476" evidence="2">
    <location>
        <begin position="17"/>
        <end position="116"/>
    </location>
</feature>
<evidence type="ECO:0000256" key="1">
    <source>
        <dbReference type="SAM" id="MobiDB-lite"/>
    </source>
</evidence>
<feature type="signal peptide" evidence="2">
    <location>
        <begin position="1"/>
        <end position="16"/>
    </location>
</feature>
<sequence length="116" mass="13011">MLVAMIFSAAMGTLLAHQLQMFSFKRRPQYRTEDFIVEASIPSGGIPAAYYVTPQPQQRGAEGYGTLASGEEETMPLTLSQPQWGRPRDDTFPSSFRSEFREDLAPAPEQPPEMLR</sequence>
<gene>
    <name evidence="3" type="ORF">PAPYR_928</name>
</gene>
<dbReference type="EMBL" id="JAPMOS010000003">
    <property type="protein sequence ID" value="KAJ4462318.1"/>
    <property type="molecule type" value="Genomic_DNA"/>
</dbReference>
<evidence type="ECO:0000256" key="2">
    <source>
        <dbReference type="SAM" id="SignalP"/>
    </source>
</evidence>
<organism evidence="3 4">
    <name type="scientific">Paratrimastix pyriformis</name>
    <dbReference type="NCBI Taxonomy" id="342808"/>
    <lineage>
        <taxon>Eukaryota</taxon>
        <taxon>Metamonada</taxon>
        <taxon>Preaxostyla</taxon>
        <taxon>Paratrimastigidae</taxon>
        <taxon>Paratrimastix</taxon>
    </lineage>
</organism>
<keyword evidence="2" id="KW-0732">Signal</keyword>
<proteinExistence type="predicted"/>